<reference evidence="1" key="1">
    <citation type="submission" date="2019-02" db="EMBL/GenBank/DDBJ databases">
        <authorList>
            <person name="Gruber-Vodicka R. H."/>
            <person name="Seah K. B. B."/>
        </authorList>
    </citation>
    <scope>NUCLEOTIDE SEQUENCE</scope>
    <source>
        <strain evidence="1">BECK_S1320</strain>
    </source>
</reference>
<proteinExistence type="predicted"/>
<sequence length="90" mass="9642">MAKFPKAESKIQSPVHEIISGLEAHPGTFPDPPVSAEDLKKLLDTYVGSFDAAKDKQAEASHAIDTKNADLETTVDAAKRPPCATFSLAY</sequence>
<name>A0A450YHJ6_9GAMM</name>
<evidence type="ECO:0000313" key="1">
    <source>
        <dbReference type="EMBL" id="VFK41032.1"/>
    </source>
</evidence>
<protein>
    <submittedName>
        <fullName evidence="1">Uncharacterized protein</fullName>
    </submittedName>
</protein>
<accession>A0A450YHJ6</accession>
<dbReference type="EMBL" id="CAADFU010000009">
    <property type="protein sequence ID" value="VFK41032.1"/>
    <property type="molecule type" value="Genomic_DNA"/>
</dbReference>
<gene>
    <name evidence="1" type="ORF">BECKSD772E_GA0070983_100911</name>
</gene>
<dbReference type="AlphaFoldDB" id="A0A450YHJ6"/>
<organism evidence="1">
    <name type="scientific">Candidatus Kentrum sp. SD</name>
    <dbReference type="NCBI Taxonomy" id="2126332"/>
    <lineage>
        <taxon>Bacteria</taxon>
        <taxon>Pseudomonadati</taxon>
        <taxon>Pseudomonadota</taxon>
        <taxon>Gammaproteobacteria</taxon>
        <taxon>Candidatus Kentrum</taxon>
    </lineage>
</organism>